<dbReference type="PANTHER" id="PTHR36347:SF1">
    <property type="entry name" value="EXPRESSED PROTEIN"/>
    <property type="match status" value="1"/>
</dbReference>
<evidence type="ECO:0000256" key="2">
    <source>
        <dbReference type="SAM" id="Phobius"/>
    </source>
</evidence>
<feature type="transmembrane region" description="Helical" evidence="2">
    <location>
        <begin position="129"/>
        <end position="147"/>
    </location>
</feature>
<evidence type="ECO:0000256" key="1">
    <source>
        <dbReference type="SAM" id="MobiDB-lite"/>
    </source>
</evidence>
<accession>A0AAV2DQZ7</accession>
<evidence type="ECO:0000313" key="4">
    <source>
        <dbReference type="Proteomes" id="UP001497516"/>
    </source>
</evidence>
<dbReference type="EMBL" id="OZ034816">
    <property type="protein sequence ID" value="CAL1375933.1"/>
    <property type="molecule type" value="Genomic_DNA"/>
</dbReference>
<evidence type="ECO:0000313" key="3">
    <source>
        <dbReference type="EMBL" id="CAL1375933.1"/>
    </source>
</evidence>
<name>A0AAV2DQZ7_9ROSI</name>
<dbReference type="AlphaFoldDB" id="A0AAV2DQZ7"/>
<sequence>MAANFLHFLPPKSPISIAHHRAAPILTTKQFTQISFPRRHRQNAINGDETPQQLPPTVTPPPETVEVRFRRRSKRRGRQRGEDGGGAKGAAARPAAPAPKKKWEEMSMGEKALELYVGEKGALFWLNKFAYASIFIVIGGWIVFRFVGPALNLYQLDAPPLPPSAVFKG</sequence>
<dbReference type="GO" id="GO:0009507">
    <property type="term" value="C:chloroplast"/>
    <property type="evidence" value="ECO:0007669"/>
    <property type="project" value="TreeGrafter"/>
</dbReference>
<protein>
    <recommendedName>
        <fullName evidence="5">Transmembrane protein</fullName>
    </recommendedName>
</protein>
<feature type="compositionally biased region" description="Pro residues" evidence="1">
    <location>
        <begin position="53"/>
        <end position="63"/>
    </location>
</feature>
<feature type="compositionally biased region" description="Basic residues" evidence="1">
    <location>
        <begin position="69"/>
        <end position="78"/>
    </location>
</feature>
<reference evidence="3 4" key="1">
    <citation type="submission" date="2024-04" db="EMBL/GenBank/DDBJ databases">
        <authorList>
            <person name="Fracassetti M."/>
        </authorList>
    </citation>
    <scope>NUCLEOTIDE SEQUENCE [LARGE SCALE GENOMIC DNA]</scope>
</reference>
<keyword evidence="2" id="KW-0472">Membrane</keyword>
<organism evidence="3 4">
    <name type="scientific">Linum trigynum</name>
    <dbReference type="NCBI Taxonomy" id="586398"/>
    <lineage>
        <taxon>Eukaryota</taxon>
        <taxon>Viridiplantae</taxon>
        <taxon>Streptophyta</taxon>
        <taxon>Embryophyta</taxon>
        <taxon>Tracheophyta</taxon>
        <taxon>Spermatophyta</taxon>
        <taxon>Magnoliopsida</taxon>
        <taxon>eudicotyledons</taxon>
        <taxon>Gunneridae</taxon>
        <taxon>Pentapetalae</taxon>
        <taxon>rosids</taxon>
        <taxon>fabids</taxon>
        <taxon>Malpighiales</taxon>
        <taxon>Linaceae</taxon>
        <taxon>Linum</taxon>
    </lineage>
</organism>
<gene>
    <name evidence="3" type="ORF">LTRI10_LOCUS17700</name>
</gene>
<keyword evidence="2" id="KW-1133">Transmembrane helix</keyword>
<dbReference type="Proteomes" id="UP001497516">
    <property type="component" value="Chromosome 3"/>
</dbReference>
<keyword evidence="4" id="KW-1185">Reference proteome</keyword>
<dbReference type="PANTHER" id="PTHR36347">
    <property type="entry name" value="EXPRESSED PROTEIN"/>
    <property type="match status" value="1"/>
</dbReference>
<proteinExistence type="predicted"/>
<keyword evidence="2" id="KW-0812">Transmembrane</keyword>
<feature type="region of interest" description="Disordered" evidence="1">
    <location>
        <begin position="44"/>
        <end position="104"/>
    </location>
</feature>
<evidence type="ECO:0008006" key="5">
    <source>
        <dbReference type="Google" id="ProtNLM"/>
    </source>
</evidence>